<name>A0A4D9DAW7_9STRA</name>
<feature type="region of interest" description="Disordered" evidence="1">
    <location>
        <begin position="500"/>
        <end position="521"/>
    </location>
</feature>
<dbReference type="PANTHER" id="PTHR12975:SF6">
    <property type="entry name" value="TRAFFICKING PROTEIN PARTICLE COMPLEX SUBUNIT 8"/>
    <property type="match status" value="1"/>
</dbReference>
<feature type="compositionally biased region" description="Gly residues" evidence="1">
    <location>
        <begin position="1839"/>
        <end position="1851"/>
    </location>
</feature>
<feature type="compositionally biased region" description="Pro residues" evidence="1">
    <location>
        <begin position="1242"/>
        <end position="1255"/>
    </location>
</feature>
<comment type="caution">
    <text evidence="4">The sequence shown here is derived from an EMBL/GenBank/DDBJ whole genome shotgun (WGS) entry which is preliminary data.</text>
</comment>
<feature type="compositionally biased region" description="Basic and acidic residues" evidence="1">
    <location>
        <begin position="1815"/>
        <end position="1825"/>
    </location>
</feature>
<feature type="region of interest" description="Disordered" evidence="1">
    <location>
        <begin position="358"/>
        <end position="380"/>
    </location>
</feature>
<feature type="region of interest" description="Disordered" evidence="1">
    <location>
        <begin position="1282"/>
        <end position="1376"/>
    </location>
</feature>
<dbReference type="Pfam" id="PF24545">
    <property type="entry name" value="Ig_TPPC8_1st"/>
    <property type="match status" value="1"/>
</dbReference>
<feature type="compositionally biased region" description="Low complexity" evidence="1">
    <location>
        <begin position="370"/>
        <end position="380"/>
    </location>
</feature>
<feature type="compositionally biased region" description="Basic and acidic residues" evidence="1">
    <location>
        <begin position="1644"/>
        <end position="1662"/>
    </location>
</feature>
<sequence>MLLGSGGRRQGEGRRPVLAVGTIVTDEAERICHKNGLLFHELLSAFSVADSAVPFRSVSHTVQLHDFRVSFVQASEMAARPQALAEARLAEALTLREGTPEAESAWLSFEEEEGGAVVNVRERDDIGDALAVHDDRMPWYRRFRASLRQSLHYVEPEMLRCPAALLVVVSSSDQTPIDRFKELSLPRHLPAAFQTGQFGSQDVPIVYLLLHDEWEGNERGNGLVCAAELLRQMKSELPTAPSKLLRLNSLPPHSLNLNQAAIWRLPSEVDEPSAESFFPNDPNDPRQRHPVLGGDGVRGACLSSEDLLNLRELALELTEKIVIPAVERRVFTLQATVTQSRKGVKNFVRSLWRKPREAVASTNEQQPQDGATSRSGPSSAASLAASWSPALYRFDRIESQIRLLADSLFVMQDYEAALGHYKLVRDDFKADKAWMHLGSVYEMIALCYHHLSHSTVGNEGSHSAGGPSSHSGGDGRYRREMEGAIEDALKAYFRQVEEEEHASDHLTGPGKGPKDRASRAGSLAARMATRASLLGTEYLLAASPPQAVDAATLLVNAARKETPLCAAVLLEQAAWTFLHGGNMRKFAFYMNMAGRAFLACEAPYPPLERQAIRCYASTLGLYQDSSWRYILEDIHSTLGRELLKLGQPERGLYHLLRLLMRGGAFSPQLPGRSGLSPQEQTGLVRELLQACRIRPRALAWVIPRLECGLKTFVAALHRAGPQERPPDEAHSHEEQALSSVMVDGLRVPLVLEETLRVVQGNEEPLGREVEEMKRELERELKTAAVMGEKGGSMREWVRALGRVAKEEARAAAFLAGGHRDDASRAGRGICWRGRDEPITVSVDVGNPLDVPITLTDMQITASFEDEAPPFQPPRPPSFTASTAPGIQPLSVEAVSVALAPSERKCLHLRIHPRRCGILRVTGLRWRLMGELWGSFVFQSPGPLLQGTLQQRASRARGPDARLVSRVVPELPLLEVEWEGLPETVFQGEVVQAALRITNRGLAPAAHVYAKSNLPSWVFMQDPAMVSTVGCRTGPAMGAGVCMSMVGVSGTVFRVVTGALSAGGGDVRIPVVGGGGVGGGKQRLRILVRYERQRMEEVQMAAEDGKNGGLGGMLGENYRFAEVSKELCVLPSIAVTPSVSPSYSRPGECVLSLNVSNYRTDGRAVDRQVELHSVMALSRLWTLKPLEGFSALPEDSKGAAGNLVVDWQERTTLHYRLTPVENEGEPMVFEHNLHTGTLQVSSPPSPNPPSLPPPQAPGLAGSSWTSLDFLYVENASQSYRTAREEARRREAASASSVSSCTASEETGGRRERLPLSLGEIKRKEAEKRAREAAVLADRRAADSSTAGPIPSTPAPDPSSPTARSRSPKLGMGMEGSGHGGHLAALVPRGRATINLLLTWRLATTVYTPQSPAAQAETASSRTVDSGDILPCQRVCRGQHQILNHAVRPLTLDPTTAAPLTITVDAPSQVSGCLGPEGLLRECQVDVLVTVHNRMTDMPVDFVFEALGAPSGKRQSANKAAASPSFLWVGTTSRGIKCMAPGASVQLPLRAIFLRPGVYDLNRFRFVAHMPASSPQIVAGVVGSRLKLLHGNTVRVPYIFSAQYLIKVSAAPPPPSDVPAPLTAAVAPTASQSLRVNTGFLMRGGEREYEGERPGIRGEDDGLGRDASSILHSRSGIASVGGDDDPKRPEALVTLVEQVRGGRKVGREGEEQRELVADAAPPPLLPDAGAEEAMEDVDSLNTPLDRSLAGGREEGEAVERETRGGTSNAGFPPSVPVRLVASPSWEGTRPGGLGEGADAGEEGEVEVAEDQTFSAEGQERARQKLELEEAGEVGEEEVKEGGGGGLGAAAGGP</sequence>
<evidence type="ECO:0000313" key="4">
    <source>
        <dbReference type="EMBL" id="TFJ88620.1"/>
    </source>
</evidence>
<dbReference type="OrthoDB" id="437922at2759"/>
<dbReference type="InterPro" id="IPR024420">
    <property type="entry name" value="TRAPP_III_complex_Trs85"/>
</dbReference>
<feature type="compositionally biased region" description="Basic and acidic residues" evidence="1">
    <location>
        <begin position="1305"/>
        <end position="1340"/>
    </location>
</feature>
<feature type="region of interest" description="Disordered" evidence="1">
    <location>
        <begin position="1699"/>
        <end position="1851"/>
    </location>
</feature>
<keyword evidence="5" id="KW-1185">Reference proteome</keyword>
<dbReference type="InterPro" id="IPR058541">
    <property type="entry name" value="Ig_TPPC8_1st"/>
</dbReference>
<dbReference type="Proteomes" id="UP000355283">
    <property type="component" value="Unassembled WGS sequence"/>
</dbReference>
<reference evidence="4 5" key="1">
    <citation type="submission" date="2019-01" db="EMBL/GenBank/DDBJ databases">
        <title>Nuclear Genome Assembly of the Microalgal Biofuel strain Nannochloropsis salina CCMP1776.</title>
        <authorList>
            <person name="Hovde B."/>
        </authorList>
    </citation>
    <scope>NUCLEOTIDE SEQUENCE [LARGE SCALE GENOMIC DNA]</scope>
    <source>
        <strain evidence="4 5">CCMP1776</strain>
    </source>
</reference>
<evidence type="ECO:0000256" key="1">
    <source>
        <dbReference type="SAM" id="MobiDB-lite"/>
    </source>
</evidence>
<feature type="compositionally biased region" description="Polar residues" evidence="1">
    <location>
        <begin position="360"/>
        <end position="369"/>
    </location>
</feature>
<protein>
    <submittedName>
        <fullName evidence="4">Uncharacterized protein</fullName>
    </submittedName>
</protein>
<feature type="compositionally biased region" description="Acidic residues" evidence="1">
    <location>
        <begin position="1796"/>
        <end position="1807"/>
    </location>
</feature>
<dbReference type="GO" id="GO:1990072">
    <property type="term" value="C:TRAPPIII protein complex"/>
    <property type="evidence" value="ECO:0007669"/>
    <property type="project" value="TreeGrafter"/>
</dbReference>
<feature type="compositionally biased region" description="Acidic residues" evidence="1">
    <location>
        <begin position="1727"/>
        <end position="1736"/>
    </location>
</feature>
<organism evidence="4 5">
    <name type="scientific">Nannochloropsis salina CCMP1776</name>
    <dbReference type="NCBI Taxonomy" id="1027361"/>
    <lineage>
        <taxon>Eukaryota</taxon>
        <taxon>Sar</taxon>
        <taxon>Stramenopiles</taxon>
        <taxon>Ochrophyta</taxon>
        <taxon>Eustigmatophyceae</taxon>
        <taxon>Eustigmatales</taxon>
        <taxon>Monodopsidaceae</taxon>
        <taxon>Microchloropsis</taxon>
        <taxon>Microchloropsis salina</taxon>
    </lineage>
</organism>
<dbReference type="Pfam" id="PF12739">
    <property type="entry name" value="TRAPPC-Trs85"/>
    <property type="match status" value="1"/>
</dbReference>
<gene>
    <name evidence="4" type="ORF">NSK_000189</name>
</gene>
<accession>A0A4D9DAW7</accession>
<feature type="region of interest" description="Disordered" evidence="1">
    <location>
        <begin position="1235"/>
        <end position="1259"/>
    </location>
</feature>
<dbReference type="Pfam" id="PF24542">
    <property type="entry name" value="Ig_TPPC8_C"/>
    <property type="match status" value="1"/>
</dbReference>
<feature type="compositionally biased region" description="Basic and acidic residues" evidence="1">
    <location>
        <begin position="1749"/>
        <end position="1761"/>
    </location>
</feature>
<feature type="region of interest" description="Disordered" evidence="1">
    <location>
        <begin position="1644"/>
        <end position="1665"/>
    </location>
</feature>
<evidence type="ECO:0000313" key="5">
    <source>
        <dbReference type="Proteomes" id="UP000355283"/>
    </source>
</evidence>
<feature type="region of interest" description="Disordered" evidence="1">
    <location>
        <begin position="456"/>
        <end position="477"/>
    </location>
</feature>
<feature type="domain" description="TPPC8 C-terminal Ig-like" evidence="2">
    <location>
        <begin position="1480"/>
        <end position="1566"/>
    </location>
</feature>
<dbReference type="EMBL" id="SDOX01000001">
    <property type="protein sequence ID" value="TFJ88620.1"/>
    <property type="molecule type" value="Genomic_DNA"/>
</dbReference>
<evidence type="ECO:0000259" key="2">
    <source>
        <dbReference type="Pfam" id="PF24542"/>
    </source>
</evidence>
<feature type="compositionally biased region" description="Low complexity" evidence="1">
    <location>
        <begin position="460"/>
        <end position="471"/>
    </location>
</feature>
<feature type="compositionally biased region" description="Low complexity" evidence="1">
    <location>
        <begin position="1291"/>
        <end position="1304"/>
    </location>
</feature>
<dbReference type="InterPro" id="IPR057651">
    <property type="entry name" value="Ig_TPPC8_C"/>
</dbReference>
<feature type="domain" description="TPPC8 first Ig-like" evidence="3">
    <location>
        <begin position="835"/>
        <end position="984"/>
    </location>
</feature>
<dbReference type="PANTHER" id="PTHR12975">
    <property type="entry name" value="TRANSPORT PROTEIN TRAPP"/>
    <property type="match status" value="1"/>
</dbReference>
<feature type="compositionally biased region" description="Basic and acidic residues" evidence="1">
    <location>
        <begin position="1703"/>
        <end position="1714"/>
    </location>
</feature>
<proteinExistence type="predicted"/>
<feature type="compositionally biased region" description="Acidic residues" evidence="1">
    <location>
        <begin position="1826"/>
        <end position="1836"/>
    </location>
</feature>
<evidence type="ECO:0000259" key="3">
    <source>
        <dbReference type="Pfam" id="PF24545"/>
    </source>
</evidence>
<feature type="region of interest" description="Disordered" evidence="1">
    <location>
        <begin position="273"/>
        <end position="292"/>
    </location>
</feature>